<dbReference type="Gramene" id="CDF40821">
    <property type="protein sequence ID" value="CDF40821"/>
    <property type="gene ID" value="CHC_T00007456001"/>
</dbReference>
<dbReference type="EMBL" id="HG002251">
    <property type="protein sequence ID" value="CDF40821.1"/>
    <property type="molecule type" value="Genomic_DNA"/>
</dbReference>
<dbReference type="AlphaFoldDB" id="R7QTI1"/>
<proteinExistence type="predicted"/>
<dbReference type="GeneID" id="17318832"/>
<organism evidence="1 2">
    <name type="scientific">Chondrus crispus</name>
    <name type="common">Carrageen Irish moss</name>
    <name type="synonym">Polymorpha crispa</name>
    <dbReference type="NCBI Taxonomy" id="2769"/>
    <lineage>
        <taxon>Eukaryota</taxon>
        <taxon>Rhodophyta</taxon>
        <taxon>Florideophyceae</taxon>
        <taxon>Rhodymeniophycidae</taxon>
        <taxon>Gigartinales</taxon>
        <taxon>Gigartinaceae</taxon>
        <taxon>Chondrus</taxon>
    </lineage>
</organism>
<keyword evidence="2" id="KW-1185">Reference proteome</keyword>
<dbReference type="Proteomes" id="UP000012073">
    <property type="component" value="Unassembled WGS sequence"/>
</dbReference>
<dbReference type="KEGG" id="ccp:CHC_T00007456001"/>
<sequence>MRVELPMGRSRRFWYRMSPPAMAVRESSVLALHFAQIFKGLRLVIAMAEGAEPAQKVDWAAVVDLSDASRVVRDAEVVVVVGAGAGRRREVDQVLEASRLARAVVLFNCLMDAPIEDRWERAEDVYVCRAMDKCAVLREGAGAPWSVFVEIAVFEYEWVGDRREEAGWVPAQGNVERYVASRGASKKVKGYWSTAFSGCEGGFWPFMTIAMTETLPIDGRAMEEERQEKAEKKNKKAGRPFGFF</sequence>
<name>R7QTI1_CHOCR</name>
<accession>R7QTI1</accession>
<dbReference type="OrthoDB" id="5435at2759"/>
<evidence type="ECO:0000313" key="1">
    <source>
        <dbReference type="EMBL" id="CDF40821.1"/>
    </source>
</evidence>
<protein>
    <recommendedName>
        <fullName evidence="3">DUF1995 domain-containing protein</fullName>
    </recommendedName>
</protein>
<evidence type="ECO:0008006" key="3">
    <source>
        <dbReference type="Google" id="ProtNLM"/>
    </source>
</evidence>
<dbReference type="RefSeq" id="XP_005711115.1">
    <property type="nucleotide sequence ID" value="XM_005711058.1"/>
</dbReference>
<evidence type="ECO:0000313" key="2">
    <source>
        <dbReference type="Proteomes" id="UP000012073"/>
    </source>
</evidence>
<gene>
    <name evidence="1" type="ORF">CHC_T00007456001</name>
</gene>
<reference evidence="2" key="1">
    <citation type="journal article" date="2013" name="Proc. Natl. Acad. Sci. U.S.A.">
        <title>Genome structure and metabolic features in the red seaweed Chondrus crispus shed light on evolution of the Archaeplastida.</title>
        <authorList>
            <person name="Collen J."/>
            <person name="Porcel B."/>
            <person name="Carre W."/>
            <person name="Ball S.G."/>
            <person name="Chaparro C."/>
            <person name="Tonon T."/>
            <person name="Barbeyron T."/>
            <person name="Michel G."/>
            <person name="Noel B."/>
            <person name="Valentin K."/>
            <person name="Elias M."/>
            <person name="Artiguenave F."/>
            <person name="Arun A."/>
            <person name="Aury J.M."/>
            <person name="Barbosa-Neto J.F."/>
            <person name="Bothwell J.H."/>
            <person name="Bouget F.Y."/>
            <person name="Brillet L."/>
            <person name="Cabello-Hurtado F."/>
            <person name="Capella-Gutierrez S."/>
            <person name="Charrier B."/>
            <person name="Cladiere L."/>
            <person name="Cock J.M."/>
            <person name="Coelho S.M."/>
            <person name="Colleoni C."/>
            <person name="Czjzek M."/>
            <person name="Da Silva C."/>
            <person name="Delage L."/>
            <person name="Denoeud F."/>
            <person name="Deschamps P."/>
            <person name="Dittami S.M."/>
            <person name="Gabaldon T."/>
            <person name="Gachon C.M."/>
            <person name="Groisillier A."/>
            <person name="Herve C."/>
            <person name="Jabbari K."/>
            <person name="Katinka M."/>
            <person name="Kloareg B."/>
            <person name="Kowalczyk N."/>
            <person name="Labadie K."/>
            <person name="Leblanc C."/>
            <person name="Lopez P.J."/>
            <person name="McLachlan D.H."/>
            <person name="Meslet-Cladiere L."/>
            <person name="Moustafa A."/>
            <person name="Nehr Z."/>
            <person name="Nyvall Collen P."/>
            <person name="Panaud O."/>
            <person name="Partensky F."/>
            <person name="Poulain J."/>
            <person name="Rensing S.A."/>
            <person name="Rousvoal S."/>
            <person name="Samson G."/>
            <person name="Symeonidi A."/>
            <person name="Weissenbach J."/>
            <person name="Zambounis A."/>
            <person name="Wincker P."/>
            <person name="Boyen C."/>
        </authorList>
    </citation>
    <scope>NUCLEOTIDE SEQUENCE [LARGE SCALE GENOMIC DNA]</scope>
    <source>
        <strain evidence="2">cv. Stackhouse</strain>
    </source>
</reference>